<feature type="compositionally biased region" description="Basic residues" evidence="1">
    <location>
        <begin position="175"/>
        <end position="185"/>
    </location>
</feature>
<keyword evidence="3" id="KW-1185">Reference proteome</keyword>
<dbReference type="OMA" id="VDINKML"/>
<dbReference type="Ensembl" id="ENSRNOT00000099052.2">
    <property type="protein sequence ID" value="ENSRNOP00000076658.2"/>
    <property type="gene ID" value="ENSRNOG00000017867.6"/>
</dbReference>
<protein>
    <submittedName>
        <fullName evidence="2">Similar to human chromosome 16 open reading frame 86</fullName>
    </submittedName>
</protein>
<sequence length="343" mass="37019">MPQYPVCKDLLLGETPEPREMPPSCSSTSPTPRWPRSRISRAPGLMRGPRGGLESRSRPEVSRSSFNAFPSRRPWAEEQDAVESRAQRWGGVLAPPRHPATHPRPAAVSRNRRVSGASTRDLQHSRPLVPGLSTPALPGQSYHAHPRAEAELPPGLLLQKEEPEGSHSESSLSSKQHKKAKKRKSVGAPVPPAVASASAPTETLGLERKAQRLRPLYQYINYCNPELNQAGDGDREPEAEPESELALAPEEAGVEQLQLQTLLPMAGELGLGLALPCPNPLAPLTHNLPPLVEEVGEEPGGLSSLRVSGSLKAEVDKTTQVDIDKMLSVCAAPLVPPLSPQYK</sequence>
<dbReference type="Pfam" id="PF15762">
    <property type="entry name" value="DUF4691"/>
    <property type="match status" value="1"/>
</dbReference>
<accession>A0A8I5YBT7</accession>
<organism evidence="2 3">
    <name type="scientific">Rattus norvegicus</name>
    <name type="common">Rat</name>
    <dbReference type="NCBI Taxonomy" id="10116"/>
    <lineage>
        <taxon>Eukaryota</taxon>
        <taxon>Metazoa</taxon>
        <taxon>Chordata</taxon>
        <taxon>Craniata</taxon>
        <taxon>Vertebrata</taxon>
        <taxon>Euteleostomi</taxon>
        <taxon>Mammalia</taxon>
        <taxon>Eutheria</taxon>
        <taxon>Euarchontoglires</taxon>
        <taxon>Glires</taxon>
        <taxon>Rodentia</taxon>
        <taxon>Myomorpha</taxon>
        <taxon>Muroidea</taxon>
        <taxon>Muridae</taxon>
        <taxon>Murinae</taxon>
        <taxon>Rattus</taxon>
    </lineage>
</organism>
<dbReference type="AlphaFoldDB" id="A0A8I5YBT7"/>
<dbReference type="RGD" id="1561415">
    <property type="gene designation" value="C19h16orf86"/>
</dbReference>
<proteinExistence type="predicted"/>
<gene>
    <name evidence="2 4" type="primary">C19h16orf86</name>
    <name evidence="4" type="synonym">RGD1561415</name>
</gene>
<dbReference type="PANTHER" id="PTHR37867:SF1">
    <property type="entry name" value="CHROMOSOME 16 OPEN READING FRAME 86"/>
    <property type="match status" value="1"/>
</dbReference>
<evidence type="ECO:0000313" key="3">
    <source>
        <dbReference type="Proteomes" id="UP000002494"/>
    </source>
</evidence>
<evidence type="ECO:0000313" key="2">
    <source>
        <dbReference type="Ensembl" id="ENSRNOP00000076658.2"/>
    </source>
</evidence>
<dbReference type="Proteomes" id="UP000002494">
    <property type="component" value="Chromosome 19"/>
</dbReference>
<dbReference type="GeneTree" id="ENSGT00390000011138"/>
<dbReference type="InterPro" id="IPR031516">
    <property type="entry name" value="DUF4691"/>
</dbReference>
<reference evidence="2" key="3">
    <citation type="submission" date="2025-09" db="UniProtKB">
        <authorList>
            <consortium name="Ensembl"/>
        </authorList>
    </citation>
    <scope>IDENTIFICATION</scope>
    <source>
        <strain evidence="2">Brown Norway</strain>
    </source>
</reference>
<feature type="region of interest" description="Disordered" evidence="1">
    <location>
        <begin position="227"/>
        <end position="253"/>
    </location>
</feature>
<feature type="compositionally biased region" description="Low complexity" evidence="1">
    <location>
        <begin position="22"/>
        <end position="31"/>
    </location>
</feature>
<reference evidence="2" key="1">
    <citation type="submission" date="2024-01" db="EMBL/GenBank/DDBJ databases">
        <title>GRCr8: a new rat reference genome assembly contstructed from accurate long reads and long range scaffolding.</title>
        <authorList>
            <person name="Doris P.A."/>
            <person name="Kalbfleisch T."/>
            <person name="Li K."/>
            <person name="Howe K."/>
            <person name="Wood J."/>
        </authorList>
    </citation>
    <scope>NUCLEOTIDE SEQUENCE [LARGE SCALE GENOMIC DNA]</scope>
    <source>
        <strain evidence="2">Brown Norway</strain>
    </source>
</reference>
<reference evidence="2" key="2">
    <citation type="submission" date="2025-08" db="UniProtKB">
        <authorList>
            <consortium name="Ensembl"/>
        </authorList>
    </citation>
    <scope>IDENTIFICATION</scope>
    <source>
        <strain evidence="2">Brown Norway</strain>
    </source>
</reference>
<dbReference type="PANTHER" id="PTHR37867">
    <property type="entry name" value="CHROMOSOME 16 OPEN READING FRAME 86"/>
    <property type="match status" value="1"/>
</dbReference>
<evidence type="ECO:0000256" key="1">
    <source>
        <dbReference type="SAM" id="MobiDB-lite"/>
    </source>
</evidence>
<evidence type="ECO:0000313" key="4">
    <source>
        <dbReference type="RGD" id="1561415"/>
    </source>
</evidence>
<name>A0A8I5YBT7_RAT</name>
<dbReference type="OrthoDB" id="9389802at2759"/>
<feature type="region of interest" description="Disordered" evidence="1">
    <location>
        <begin position="1"/>
        <end position="208"/>
    </location>
</feature>